<keyword evidence="3" id="KW-1185">Reference proteome</keyword>
<feature type="region of interest" description="Disordered" evidence="1">
    <location>
        <begin position="1"/>
        <end position="20"/>
    </location>
</feature>
<name>A0AAE0WMD2_9PEZI</name>
<evidence type="ECO:0000256" key="1">
    <source>
        <dbReference type="SAM" id="MobiDB-lite"/>
    </source>
</evidence>
<gene>
    <name evidence="2" type="ORF">LTR78_005859</name>
</gene>
<dbReference type="Gene3D" id="3.10.450.240">
    <property type="match status" value="1"/>
</dbReference>
<accession>A0AAE0WMD2</accession>
<comment type="caution">
    <text evidence="2">The sequence shown here is derived from an EMBL/GenBank/DDBJ whole genome shotgun (WGS) entry which is preliminary data.</text>
</comment>
<reference evidence="2" key="1">
    <citation type="submission" date="2023-07" db="EMBL/GenBank/DDBJ databases">
        <title>Black Yeasts Isolated from many extreme environments.</title>
        <authorList>
            <person name="Coleine C."/>
            <person name="Stajich J.E."/>
            <person name="Selbmann L."/>
        </authorList>
    </citation>
    <scope>NUCLEOTIDE SEQUENCE</scope>
    <source>
        <strain evidence="2">CCFEE 5485</strain>
    </source>
</reference>
<evidence type="ECO:0000313" key="3">
    <source>
        <dbReference type="Proteomes" id="UP001274830"/>
    </source>
</evidence>
<sequence>MGKPVKPTAGGQKSAPSMSIQLKKAREQAMRAGQIPNDLGLLPDTFIQPRGKNLPSWFTNFNGRWVMEKRKLKLRSVEFFSAVMYRYFMVRPRPRLELGKIPGIAKDLHREMYERFAAGDLTPMEGRICDGMLGSLKRRMAQRAPNTRLLWTVHRYLSSPKRMSYKAAAMPRQKGATLADASGLVQAVVRIHSLQSLQHVKKISERGERGKMTVREVVVDAQGRETPLDEFVKKQAEVGVPEGAKETIEYLVVQKNLRKGKEGPWIVWGTVEETTLDKVKKQGRKSLMQLYQNEV</sequence>
<dbReference type="InterPro" id="IPR024621">
    <property type="entry name" value="Mba1"/>
</dbReference>
<dbReference type="GO" id="GO:0032979">
    <property type="term" value="P:protein insertion into mitochondrial inner membrane from matrix"/>
    <property type="evidence" value="ECO:0007669"/>
    <property type="project" value="InterPro"/>
</dbReference>
<evidence type="ECO:0008006" key="4">
    <source>
        <dbReference type="Google" id="ProtNLM"/>
    </source>
</evidence>
<evidence type="ECO:0000313" key="2">
    <source>
        <dbReference type="EMBL" id="KAK3674390.1"/>
    </source>
</evidence>
<proteinExistence type="predicted"/>
<dbReference type="Pfam" id="PF07961">
    <property type="entry name" value="MBA1"/>
    <property type="match status" value="1"/>
</dbReference>
<dbReference type="AlphaFoldDB" id="A0AAE0WMD2"/>
<dbReference type="Proteomes" id="UP001274830">
    <property type="component" value="Unassembled WGS sequence"/>
</dbReference>
<organism evidence="2 3">
    <name type="scientific">Recurvomyces mirabilis</name>
    <dbReference type="NCBI Taxonomy" id="574656"/>
    <lineage>
        <taxon>Eukaryota</taxon>
        <taxon>Fungi</taxon>
        <taxon>Dikarya</taxon>
        <taxon>Ascomycota</taxon>
        <taxon>Pezizomycotina</taxon>
        <taxon>Dothideomycetes</taxon>
        <taxon>Dothideomycetidae</taxon>
        <taxon>Mycosphaerellales</taxon>
        <taxon>Teratosphaeriaceae</taxon>
        <taxon>Recurvomyces</taxon>
    </lineage>
</organism>
<protein>
    <recommendedName>
        <fullName evidence="4">Tim44-like domain-containing protein</fullName>
    </recommendedName>
</protein>
<dbReference type="GO" id="GO:0005743">
    <property type="term" value="C:mitochondrial inner membrane"/>
    <property type="evidence" value="ECO:0007669"/>
    <property type="project" value="InterPro"/>
</dbReference>
<dbReference type="EMBL" id="JAUTXT010000020">
    <property type="protein sequence ID" value="KAK3674390.1"/>
    <property type="molecule type" value="Genomic_DNA"/>
</dbReference>